<evidence type="ECO:0000256" key="2">
    <source>
        <dbReference type="SAM" id="MobiDB-lite"/>
    </source>
</evidence>
<evidence type="ECO:0000256" key="1">
    <source>
        <dbReference type="ARBA" id="ARBA00007665"/>
    </source>
</evidence>
<dbReference type="Proteomes" id="UP000007575">
    <property type="component" value="Chromosome"/>
</dbReference>
<dbReference type="GO" id="GO:0005737">
    <property type="term" value="C:cytoplasm"/>
    <property type="evidence" value="ECO:0007669"/>
    <property type="project" value="TreeGrafter"/>
</dbReference>
<dbReference type="KEGG" id="dgo:DGo_CA2513"/>
<dbReference type="GO" id="GO:0006446">
    <property type="term" value="P:regulation of translational initiation"/>
    <property type="evidence" value="ECO:0007669"/>
    <property type="project" value="TreeGrafter"/>
</dbReference>
<feature type="compositionally biased region" description="Low complexity" evidence="2">
    <location>
        <begin position="65"/>
        <end position="80"/>
    </location>
</feature>
<evidence type="ECO:0008006" key="7">
    <source>
        <dbReference type="Google" id="ProtNLM"/>
    </source>
</evidence>
<protein>
    <recommendedName>
        <fullName evidence="7">Impact N-terminal domain-containing protein</fullName>
    </recommendedName>
</protein>
<feature type="compositionally biased region" description="Basic and acidic residues" evidence="2">
    <location>
        <begin position="30"/>
        <end position="42"/>
    </location>
</feature>
<evidence type="ECO:0000259" key="4">
    <source>
        <dbReference type="Pfam" id="PF09186"/>
    </source>
</evidence>
<dbReference type="PROSITE" id="PS00910">
    <property type="entry name" value="UPF0029"/>
    <property type="match status" value="1"/>
</dbReference>
<dbReference type="HOGENOM" id="CLU_083552_1_1_0"/>
<dbReference type="InterPro" id="IPR020568">
    <property type="entry name" value="Ribosomal_Su5_D2-typ_SF"/>
</dbReference>
<dbReference type="Gene3D" id="3.30.230.30">
    <property type="entry name" value="Impact, N-terminal domain"/>
    <property type="match status" value="1"/>
</dbReference>
<proteinExistence type="inferred from homology"/>
<dbReference type="Gene3D" id="3.30.70.240">
    <property type="match status" value="1"/>
</dbReference>
<dbReference type="STRING" id="745776.DGo_CA2513"/>
<name>H8GSH9_DEIGI</name>
<evidence type="ECO:0000313" key="6">
    <source>
        <dbReference type="Proteomes" id="UP000007575"/>
    </source>
</evidence>
<reference evidence="5 6" key="1">
    <citation type="journal article" date="2012" name="PLoS ONE">
        <title>Genome sequence and transcriptome analysis of the radioresistant bacterium Deinococcus gobiensis: insights into the extreme environmental adaptations.</title>
        <authorList>
            <person name="Yuan M."/>
            <person name="Chen M."/>
            <person name="Zhang W."/>
            <person name="Lu W."/>
            <person name="Wang J."/>
            <person name="Yang M."/>
            <person name="Zhao P."/>
            <person name="Tang R."/>
            <person name="Li X."/>
            <person name="Hao Y."/>
            <person name="Zhou Z."/>
            <person name="Zhan Y."/>
            <person name="Yu H."/>
            <person name="Teng C."/>
            <person name="Yan Y."/>
            <person name="Ping S."/>
            <person name="Wang Y."/>
            <person name="Lin M."/>
        </authorList>
    </citation>
    <scope>NUCLEOTIDE SEQUENCE [LARGE SCALE GENOMIC DNA]</scope>
    <source>
        <strain evidence="5 6">I-0</strain>
    </source>
</reference>
<gene>
    <name evidence="5" type="ordered locus">DGo_CA2513</name>
</gene>
<dbReference type="eggNOG" id="COG1739">
    <property type="taxonomic scope" value="Bacteria"/>
</dbReference>
<dbReference type="Pfam" id="PF09186">
    <property type="entry name" value="DUF1949"/>
    <property type="match status" value="1"/>
</dbReference>
<dbReference type="Pfam" id="PF01205">
    <property type="entry name" value="Impact_N"/>
    <property type="match status" value="1"/>
</dbReference>
<feature type="domain" description="UPF0029" evidence="4">
    <location>
        <begin position="218"/>
        <end position="272"/>
    </location>
</feature>
<evidence type="ECO:0000259" key="3">
    <source>
        <dbReference type="Pfam" id="PF01205"/>
    </source>
</evidence>
<organism evidence="5 6">
    <name type="scientific">Deinococcus gobiensis (strain DSM 21396 / JCM 16679 / CGMCC 1.7299 / I-0)</name>
    <dbReference type="NCBI Taxonomy" id="745776"/>
    <lineage>
        <taxon>Bacteria</taxon>
        <taxon>Thermotogati</taxon>
        <taxon>Deinococcota</taxon>
        <taxon>Deinococci</taxon>
        <taxon>Deinococcales</taxon>
        <taxon>Deinococcaceae</taxon>
        <taxon>Deinococcus</taxon>
    </lineage>
</organism>
<dbReference type="InterPro" id="IPR035647">
    <property type="entry name" value="EFG_III/V"/>
</dbReference>
<dbReference type="PATRIC" id="fig|745776.4.peg.2579"/>
<dbReference type="InterPro" id="IPR023582">
    <property type="entry name" value="Impact"/>
</dbReference>
<dbReference type="InterPro" id="IPR001498">
    <property type="entry name" value="Impact_N"/>
</dbReference>
<evidence type="ECO:0000313" key="5">
    <source>
        <dbReference type="EMBL" id="AFD26440.1"/>
    </source>
</evidence>
<dbReference type="InterPro" id="IPR020569">
    <property type="entry name" value="UPF0029_Impact_CS"/>
</dbReference>
<dbReference type="AlphaFoldDB" id="H8GSH9"/>
<dbReference type="InterPro" id="IPR036956">
    <property type="entry name" value="Impact_N_sf"/>
</dbReference>
<dbReference type="EMBL" id="CP002191">
    <property type="protein sequence ID" value="AFD26440.1"/>
    <property type="molecule type" value="Genomic_DNA"/>
</dbReference>
<accession>H8GSH9</accession>
<comment type="similarity">
    <text evidence="1">Belongs to the IMPACT family.</text>
</comment>
<dbReference type="PANTHER" id="PTHR16301">
    <property type="entry name" value="IMPACT-RELATED"/>
    <property type="match status" value="1"/>
</dbReference>
<dbReference type="SUPFAM" id="SSF54980">
    <property type="entry name" value="EF-G C-terminal domain-like"/>
    <property type="match status" value="1"/>
</dbReference>
<keyword evidence="6" id="KW-1185">Reference proteome</keyword>
<feature type="region of interest" description="Disordered" evidence="2">
    <location>
        <begin position="1"/>
        <end position="80"/>
    </location>
</feature>
<dbReference type="InterPro" id="IPR015269">
    <property type="entry name" value="UPF0029_Impact_C"/>
</dbReference>
<dbReference type="SUPFAM" id="SSF54211">
    <property type="entry name" value="Ribosomal protein S5 domain 2-like"/>
    <property type="match status" value="1"/>
</dbReference>
<feature type="domain" description="Impact N-terminal" evidence="3">
    <location>
        <begin position="100"/>
        <end position="201"/>
    </location>
</feature>
<sequence>MGGSAGLLPAAQHQWGGVLRPARAGGRTGRGAERGDRDHRAPDPAAGRGLPASGGGRDRGRAEQPGAVARAATADRAGPALSAPFTTLEAPHRHDALIENSEFLAFAARAGTPEEALAHLAALKVRYPDATHHCWAYRIGPLYRFGDDGEPGGTAGAPILRAIEGQGLDEVMVVVVRYYGGTKLGTGGLVRAYGGTAAECLRTAPRLEVRPRRRLNVAVPFGHLSGLYHLLDTFDTVRGEEAYTAAGVALDVEVYPEDLDAFAAALRDATRGAAQLEAEELPDA</sequence>
<dbReference type="PANTHER" id="PTHR16301:SF20">
    <property type="entry name" value="IMPACT FAMILY MEMBER YIGZ"/>
    <property type="match status" value="1"/>
</dbReference>